<evidence type="ECO:0000313" key="1">
    <source>
        <dbReference type="EMBL" id="KAH7865963.1"/>
    </source>
</evidence>
<proteinExistence type="predicted"/>
<comment type="caution">
    <text evidence="1">The sequence shown here is derived from an EMBL/GenBank/DDBJ whole genome shotgun (WGS) entry which is preliminary data.</text>
</comment>
<gene>
    <name evidence="1" type="ORF">Vadar_013649</name>
</gene>
<keyword evidence="2" id="KW-1185">Reference proteome</keyword>
<dbReference type="EMBL" id="CM037159">
    <property type="protein sequence ID" value="KAH7865963.1"/>
    <property type="molecule type" value="Genomic_DNA"/>
</dbReference>
<evidence type="ECO:0000313" key="2">
    <source>
        <dbReference type="Proteomes" id="UP000828048"/>
    </source>
</evidence>
<protein>
    <submittedName>
        <fullName evidence="1">Uncharacterized protein</fullName>
    </submittedName>
</protein>
<sequence>MHQALAVADWGEELLGQVLELNDRLQSVLAKHDAIASCSPLPTQATDFNPRSAVESSLRPMDVKEPGLKPDASPSLPLLVEI</sequence>
<name>A0ACB7ZJ50_9ERIC</name>
<dbReference type="Proteomes" id="UP000828048">
    <property type="component" value="Chromosome 9"/>
</dbReference>
<reference evidence="1 2" key="1">
    <citation type="journal article" date="2021" name="Hortic Res">
        <title>High-quality reference genome and annotation aids understanding of berry development for evergreen blueberry (Vaccinium darrowii).</title>
        <authorList>
            <person name="Yu J."/>
            <person name="Hulse-Kemp A.M."/>
            <person name="Babiker E."/>
            <person name="Staton M."/>
        </authorList>
    </citation>
    <scope>NUCLEOTIDE SEQUENCE [LARGE SCALE GENOMIC DNA]</scope>
    <source>
        <strain evidence="2">cv. NJ 8807/NJ 8810</strain>
        <tissue evidence="1">Young leaf</tissue>
    </source>
</reference>
<accession>A0ACB7ZJ50</accession>
<organism evidence="1 2">
    <name type="scientific">Vaccinium darrowii</name>
    <dbReference type="NCBI Taxonomy" id="229202"/>
    <lineage>
        <taxon>Eukaryota</taxon>
        <taxon>Viridiplantae</taxon>
        <taxon>Streptophyta</taxon>
        <taxon>Embryophyta</taxon>
        <taxon>Tracheophyta</taxon>
        <taxon>Spermatophyta</taxon>
        <taxon>Magnoliopsida</taxon>
        <taxon>eudicotyledons</taxon>
        <taxon>Gunneridae</taxon>
        <taxon>Pentapetalae</taxon>
        <taxon>asterids</taxon>
        <taxon>Ericales</taxon>
        <taxon>Ericaceae</taxon>
        <taxon>Vaccinioideae</taxon>
        <taxon>Vaccinieae</taxon>
        <taxon>Vaccinium</taxon>
    </lineage>
</organism>